<accession>A0A6A6H0I5</accession>
<dbReference type="AlphaFoldDB" id="A0A6A6H0I5"/>
<dbReference type="OrthoDB" id="3917213at2759"/>
<organism evidence="2 3">
    <name type="scientific">Viridothelium virens</name>
    <name type="common">Speckled blister lichen</name>
    <name type="synonym">Trypethelium virens</name>
    <dbReference type="NCBI Taxonomy" id="1048519"/>
    <lineage>
        <taxon>Eukaryota</taxon>
        <taxon>Fungi</taxon>
        <taxon>Dikarya</taxon>
        <taxon>Ascomycota</taxon>
        <taxon>Pezizomycotina</taxon>
        <taxon>Dothideomycetes</taxon>
        <taxon>Dothideomycetes incertae sedis</taxon>
        <taxon>Trypetheliales</taxon>
        <taxon>Trypetheliaceae</taxon>
        <taxon>Viridothelium</taxon>
    </lineage>
</organism>
<reference evidence="2" key="1">
    <citation type="journal article" date="2020" name="Stud. Mycol.">
        <title>101 Dothideomycetes genomes: a test case for predicting lifestyles and emergence of pathogens.</title>
        <authorList>
            <person name="Haridas S."/>
            <person name="Albert R."/>
            <person name="Binder M."/>
            <person name="Bloem J."/>
            <person name="Labutti K."/>
            <person name="Salamov A."/>
            <person name="Andreopoulos B."/>
            <person name="Baker S."/>
            <person name="Barry K."/>
            <person name="Bills G."/>
            <person name="Bluhm B."/>
            <person name="Cannon C."/>
            <person name="Castanera R."/>
            <person name="Culley D."/>
            <person name="Daum C."/>
            <person name="Ezra D."/>
            <person name="Gonzalez J."/>
            <person name="Henrissat B."/>
            <person name="Kuo A."/>
            <person name="Liang C."/>
            <person name="Lipzen A."/>
            <person name="Lutzoni F."/>
            <person name="Magnuson J."/>
            <person name="Mondo S."/>
            <person name="Nolan M."/>
            <person name="Ohm R."/>
            <person name="Pangilinan J."/>
            <person name="Park H.-J."/>
            <person name="Ramirez L."/>
            <person name="Alfaro M."/>
            <person name="Sun H."/>
            <person name="Tritt A."/>
            <person name="Yoshinaga Y."/>
            <person name="Zwiers L.-H."/>
            <person name="Turgeon B."/>
            <person name="Goodwin S."/>
            <person name="Spatafora J."/>
            <person name="Crous P."/>
            <person name="Grigoriev I."/>
        </authorList>
    </citation>
    <scope>NUCLEOTIDE SEQUENCE</scope>
    <source>
        <strain evidence="2">Tuck. ex Michener</strain>
    </source>
</reference>
<evidence type="ECO:0000256" key="1">
    <source>
        <dbReference type="SAM" id="MobiDB-lite"/>
    </source>
</evidence>
<feature type="non-terminal residue" evidence="2">
    <location>
        <position position="1"/>
    </location>
</feature>
<evidence type="ECO:0000313" key="2">
    <source>
        <dbReference type="EMBL" id="KAF2231371.1"/>
    </source>
</evidence>
<sequence>LFIFIQFINAYERCVTNTSKLWCRCNFDYWIAAELQWKCIKSSNPNQVIGDAQNGNSLLLGQTNLEITLIKRLPQCAESSYLSKSSNLNELNLTDDAFQSKLYTVRIEHGNYIEPCAIGYLDSDRPRFARRLLFDKSPYPPRSEWRKPEGGPDGGQFGDHKEFVCRRSSDLGKQGRAMNDDESQGFSNFPEEETILDKTTFRRPMPLSVEMCKQRSCECDDVLHDQMSKIHGLNMVKLLALDEKEGSEYASQL</sequence>
<gene>
    <name evidence="2" type="ORF">EV356DRAFT_518537</name>
</gene>
<protein>
    <submittedName>
        <fullName evidence="2">Uncharacterized protein</fullName>
    </submittedName>
</protein>
<name>A0A6A6H0I5_VIRVR</name>
<evidence type="ECO:0000313" key="3">
    <source>
        <dbReference type="Proteomes" id="UP000800092"/>
    </source>
</evidence>
<feature type="region of interest" description="Disordered" evidence="1">
    <location>
        <begin position="139"/>
        <end position="159"/>
    </location>
</feature>
<dbReference type="EMBL" id="ML991827">
    <property type="protein sequence ID" value="KAF2231371.1"/>
    <property type="molecule type" value="Genomic_DNA"/>
</dbReference>
<keyword evidence="3" id="KW-1185">Reference proteome</keyword>
<proteinExistence type="predicted"/>
<dbReference type="Proteomes" id="UP000800092">
    <property type="component" value="Unassembled WGS sequence"/>
</dbReference>